<accession>A0AAD9XEK5</accession>
<feature type="compositionally biased region" description="Polar residues" evidence="1">
    <location>
        <begin position="47"/>
        <end position="74"/>
    </location>
</feature>
<sequence length="163" mass="18222">MVEILNDSNTEFIDQPIPEDSANQRGSSEDSEDEDYMPYTSKIAKSIDTSDNSIHDSATSINKGNGNAAPGSSENSDDDHLSNVVSFDYNLNNMVDSNNDEEEGNNGPLKGSPYKVTEVGRVVLEVGQLFINLQHFRQVLRDFVVQEGFKLKRIKNDKERYTI</sequence>
<keyword evidence="3" id="KW-1185">Reference proteome</keyword>
<gene>
    <name evidence="2" type="ORF">Ddye_011061</name>
</gene>
<name>A0AAD9XEK5_9ROSI</name>
<proteinExistence type="predicted"/>
<feature type="compositionally biased region" description="Polar residues" evidence="1">
    <location>
        <begin position="83"/>
        <end position="97"/>
    </location>
</feature>
<dbReference type="AlphaFoldDB" id="A0AAD9XEK5"/>
<dbReference type="Proteomes" id="UP001280121">
    <property type="component" value="Unassembled WGS sequence"/>
</dbReference>
<organism evidence="2 3">
    <name type="scientific">Dipteronia dyeriana</name>
    <dbReference type="NCBI Taxonomy" id="168575"/>
    <lineage>
        <taxon>Eukaryota</taxon>
        <taxon>Viridiplantae</taxon>
        <taxon>Streptophyta</taxon>
        <taxon>Embryophyta</taxon>
        <taxon>Tracheophyta</taxon>
        <taxon>Spermatophyta</taxon>
        <taxon>Magnoliopsida</taxon>
        <taxon>eudicotyledons</taxon>
        <taxon>Gunneridae</taxon>
        <taxon>Pentapetalae</taxon>
        <taxon>rosids</taxon>
        <taxon>malvids</taxon>
        <taxon>Sapindales</taxon>
        <taxon>Sapindaceae</taxon>
        <taxon>Hippocastanoideae</taxon>
        <taxon>Acereae</taxon>
        <taxon>Dipteronia</taxon>
    </lineage>
</organism>
<comment type="caution">
    <text evidence="2">The sequence shown here is derived from an EMBL/GenBank/DDBJ whole genome shotgun (WGS) entry which is preliminary data.</text>
</comment>
<feature type="compositionally biased region" description="Polar residues" evidence="1">
    <location>
        <begin position="1"/>
        <end position="12"/>
    </location>
</feature>
<evidence type="ECO:0000313" key="3">
    <source>
        <dbReference type="Proteomes" id="UP001280121"/>
    </source>
</evidence>
<reference evidence="2" key="1">
    <citation type="journal article" date="2023" name="Plant J.">
        <title>Genome sequences and population genomics provide insights into the demographic history, inbreeding, and mutation load of two 'living fossil' tree species of Dipteronia.</title>
        <authorList>
            <person name="Feng Y."/>
            <person name="Comes H.P."/>
            <person name="Chen J."/>
            <person name="Zhu S."/>
            <person name="Lu R."/>
            <person name="Zhang X."/>
            <person name="Li P."/>
            <person name="Qiu J."/>
            <person name="Olsen K.M."/>
            <person name="Qiu Y."/>
        </authorList>
    </citation>
    <scope>NUCLEOTIDE SEQUENCE</scope>
    <source>
        <strain evidence="2">KIB01</strain>
    </source>
</reference>
<feature type="region of interest" description="Disordered" evidence="1">
    <location>
        <begin position="1"/>
        <end position="112"/>
    </location>
</feature>
<evidence type="ECO:0000256" key="1">
    <source>
        <dbReference type="SAM" id="MobiDB-lite"/>
    </source>
</evidence>
<evidence type="ECO:0000313" key="2">
    <source>
        <dbReference type="EMBL" id="KAK2658009.1"/>
    </source>
</evidence>
<protein>
    <submittedName>
        <fullName evidence="2">Uncharacterized protein</fullName>
    </submittedName>
</protein>
<dbReference type="EMBL" id="JANJYI010000003">
    <property type="protein sequence ID" value="KAK2658009.1"/>
    <property type="molecule type" value="Genomic_DNA"/>
</dbReference>